<dbReference type="EMBL" id="DABERK010000031">
    <property type="protein sequence ID" value="HAI5334345.1"/>
    <property type="molecule type" value="Genomic_DNA"/>
</dbReference>
<dbReference type="EMBL" id="AASWKX010000011">
    <property type="protein sequence ID" value="EFH6165582.1"/>
    <property type="molecule type" value="Genomic_DNA"/>
</dbReference>
<proteinExistence type="predicted"/>
<evidence type="ECO:0000313" key="1">
    <source>
        <dbReference type="EMBL" id="EFH6165582.1"/>
    </source>
</evidence>
<evidence type="ECO:0000313" key="2">
    <source>
        <dbReference type="EMBL" id="HAI5334345.1"/>
    </source>
</evidence>
<comment type="caution">
    <text evidence="1">The sequence shown here is derived from an EMBL/GenBank/DDBJ whole genome shotgun (WGS) entry which is preliminary data.</text>
</comment>
<reference evidence="2" key="3">
    <citation type="submission" date="2020-03" db="EMBL/GenBank/DDBJ databases">
        <authorList>
            <consortium name="NCBI Pathogen Detection Project"/>
        </authorList>
    </citation>
    <scope>NUCLEOTIDE SEQUENCE</scope>
    <source>
        <strain evidence="2">AMC_487</strain>
    </source>
</reference>
<reference evidence="2" key="1">
    <citation type="journal article" date="2018" name="Genome Biol.">
        <title>SKESA: strategic k-mer extension for scrupulous assemblies.</title>
        <authorList>
            <person name="Souvorov A."/>
            <person name="Agarwala R."/>
            <person name="Lipman D.J."/>
        </authorList>
    </citation>
    <scope>NUCLEOTIDE SEQUENCE [LARGE SCALE GENOMIC DNA]</scope>
    <source>
        <strain evidence="2">AMC_487</strain>
    </source>
</reference>
<sequence>MSKLFQFKSWLTIEETANRLSTTLGERVSVADCLQLAVEGHITISAILDEGRYAIAAQVIKNSQRRVFEKWIVENTNEGAVIRTPAGDEFYTNEQLDYEYEDIERVSDVFRINHGIYDLPMVGAESLDVMHEFDLSRDKVPREFHNMEGAFLLTEFGLVNILNAFNEYAIKSDENGKPKLYDKESQRFVDFSLDGYHPFFYPADGLGNVEFVFRKENIAEFEKKTLSDNNSLLNLDESLLLLGAVLNALKKAEPTSKRWTQEALKAEMLDRGLKLSSRLLDEYFSSANKSFKS</sequence>
<gene>
    <name evidence="1" type="ORF">GAJ12_11050</name>
    <name evidence="2" type="ORF">HJQ60_004398</name>
</gene>
<dbReference type="AlphaFoldDB" id="A0A243V418"/>
<reference evidence="1 3" key="2">
    <citation type="submission" date="2019-12" db="EMBL/GenBank/DDBJ databases">
        <authorList>
            <consortium name="NARMS: The National Antimicrobial Resistance Monitoring System"/>
        </authorList>
    </citation>
    <scope>NUCLEOTIDE SEQUENCE [LARGE SCALE GENOMIC DNA]</scope>
    <source>
        <strain evidence="1 3">CVM N19EC0596</strain>
    </source>
</reference>
<accession>A0A243V418</accession>
<dbReference type="Proteomes" id="UP000537181">
    <property type="component" value="Unassembled WGS sequence"/>
</dbReference>
<dbReference type="RefSeq" id="WP_001705540.1">
    <property type="nucleotide sequence ID" value="NZ_BGAV01000091.1"/>
</dbReference>
<dbReference type="Proteomes" id="UP000845800">
    <property type="component" value="Unassembled WGS sequence"/>
</dbReference>
<organism evidence="1 3">
    <name type="scientific">Escherichia coli</name>
    <dbReference type="NCBI Taxonomy" id="562"/>
    <lineage>
        <taxon>Bacteria</taxon>
        <taxon>Pseudomonadati</taxon>
        <taxon>Pseudomonadota</taxon>
        <taxon>Gammaproteobacteria</taxon>
        <taxon>Enterobacterales</taxon>
        <taxon>Enterobacteriaceae</taxon>
        <taxon>Escherichia</taxon>
    </lineage>
</organism>
<name>A0A243V418_ECOLX</name>
<evidence type="ECO:0000313" key="3">
    <source>
        <dbReference type="Proteomes" id="UP000537181"/>
    </source>
</evidence>
<protein>
    <submittedName>
        <fullName evidence="1">Uncharacterized protein</fullName>
    </submittedName>
</protein>